<dbReference type="eggNOG" id="ENOG5031UYU">
    <property type="taxonomic scope" value="Bacteria"/>
</dbReference>
<dbReference type="AlphaFoldDB" id="F2NAS4"/>
<sequence>MNGRKADNLSGSRAGSTPDAGLSPLEPQPDHMGSESVGEHAQSMVDSESVPIVQSENGNNKGKNPKKRKAVIATALIVAVLACGAGAVYGNSYREQASKHNQEVEQAYSKLDPAKHLDQVNLADLDLDHMIERIDGYQKSLDQVKKDSNDNNLKYADGTDQDWGKLETEYSKRIKNVQDVQIKKWQDAVDEQANFNVDGTDNLDDLNQRLGALNSVLETVQKDEVAKKFWSMPGSSNEKLVKSAQDQVTRFQARIDAVTQAKADAAKKAAEDEAARKAAANSNNSGGAAQPKAGGGTGGGQPAGGGAGKPAGGGGGSKPSSGPRPTGKWKTHFYEDGSSSTTYQWSDGSWRTANGQIDPWGILDN</sequence>
<dbReference type="KEGG" id="cgo:Corgl_1430"/>
<feature type="compositionally biased region" description="Polar residues" evidence="2">
    <location>
        <begin position="337"/>
        <end position="355"/>
    </location>
</feature>
<evidence type="ECO:0000313" key="5">
    <source>
        <dbReference type="Proteomes" id="UP000006851"/>
    </source>
</evidence>
<accession>F2NAS4</accession>
<keyword evidence="1" id="KW-0175">Coiled coil</keyword>
<feature type="compositionally biased region" description="Gly residues" evidence="2">
    <location>
        <begin position="293"/>
        <end position="317"/>
    </location>
</feature>
<feature type="region of interest" description="Disordered" evidence="2">
    <location>
        <begin position="274"/>
        <end position="365"/>
    </location>
</feature>
<feature type="coiled-coil region" evidence="1">
    <location>
        <begin position="203"/>
        <end position="261"/>
    </location>
</feature>
<keyword evidence="3" id="KW-0812">Transmembrane</keyword>
<feature type="region of interest" description="Disordered" evidence="2">
    <location>
        <begin position="1"/>
        <end position="67"/>
    </location>
</feature>
<evidence type="ECO:0000313" key="4">
    <source>
        <dbReference type="EMBL" id="AEB07530.1"/>
    </source>
</evidence>
<proteinExistence type="predicted"/>
<name>F2NAS4_CORGP</name>
<feature type="compositionally biased region" description="Low complexity" evidence="2">
    <location>
        <begin position="277"/>
        <end position="292"/>
    </location>
</feature>
<gene>
    <name evidence="4" type="ordered locus">Corgl_1430</name>
</gene>
<dbReference type="HOGENOM" id="CLU_758020_0_0_11"/>
<dbReference type="Proteomes" id="UP000006851">
    <property type="component" value="Chromosome"/>
</dbReference>
<feature type="compositionally biased region" description="Low complexity" evidence="2">
    <location>
        <begin position="318"/>
        <end position="328"/>
    </location>
</feature>
<organism evidence="4 5">
    <name type="scientific">Coriobacterium glomerans (strain ATCC 49209 / DSM 20642 / JCM 10262 / PW2)</name>
    <dbReference type="NCBI Taxonomy" id="700015"/>
    <lineage>
        <taxon>Bacteria</taxon>
        <taxon>Bacillati</taxon>
        <taxon>Actinomycetota</taxon>
        <taxon>Coriobacteriia</taxon>
        <taxon>Coriobacteriales</taxon>
        <taxon>Coriobacteriaceae</taxon>
        <taxon>Coriobacterium</taxon>
    </lineage>
</organism>
<keyword evidence="3" id="KW-1133">Transmembrane helix</keyword>
<protein>
    <submittedName>
        <fullName evidence="4">Uncharacterized protein</fullName>
    </submittedName>
</protein>
<evidence type="ECO:0000256" key="1">
    <source>
        <dbReference type="SAM" id="Coils"/>
    </source>
</evidence>
<keyword evidence="3" id="KW-0472">Membrane</keyword>
<keyword evidence="5" id="KW-1185">Reference proteome</keyword>
<reference evidence="5" key="1">
    <citation type="journal article" date="2013" name="Stand. Genomic Sci.">
        <title>Complete genome sequence of Coriobacterium glomerans type strain (PW2(T)) from the midgut of Pyrrhocoris apterus L. (red soldier bug).</title>
        <authorList>
            <person name="Stackebrandt E."/>
            <person name="Zeytun A."/>
            <person name="Lapidus A."/>
            <person name="Nolan M."/>
            <person name="Lucas S."/>
            <person name="Hammon N."/>
            <person name="Deshpande S."/>
            <person name="Cheng J.F."/>
            <person name="Tapia R."/>
            <person name="Goodwin L.A."/>
            <person name="Pitluck S."/>
            <person name="Liolios K."/>
            <person name="Pagani I."/>
            <person name="Ivanova N."/>
            <person name="Mavromatis K."/>
            <person name="Mikhailova N."/>
            <person name="Huntemann M."/>
            <person name="Pati A."/>
            <person name="Chen A."/>
            <person name="Palaniappan K."/>
            <person name="Chang Y.J."/>
            <person name="Land M."/>
            <person name="Hauser L."/>
            <person name="Rohde M."/>
            <person name="Pukall R."/>
            <person name="Goker M."/>
            <person name="Detter J.C."/>
            <person name="Woyke T."/>
            <person name="Bristow J."/>
            <person name="Eisen J.A."/>
            <person name="Markowitz V."/>
            <person name="Hugenholtz P."/>
            <person name="Kyrpides N.C."/>
            <person name="Klenk H.P."/>
        </authorList>
    </citation>
    <scope>NUCLEOTIDE SEQUENCE</scope>
    <source>
        <strain evidence="5">ATCC 49209 / DSM 20642 / JCM 10262 / PW2</strain>
    </source>
</reference>
<dbReference type="EMBL" id="CP002628">
    <property type="protein sequence ID" value="AEB07530.1"/>
    <property type="molecule type" value="Genomic_DNA"/>
</dbReference>
<evidence type="ECO:0000256" key="3">
    <source>
        <dbReference type="SAM" id="Phobius"/>
    </source>
</evidence>
<feature type="transmembrane region" description="Helical" evidence="3">
    <location>
        <begin position="70"/>
        <end position="90"/>
    </location>
</feature>
<evidence type="ECO:0000256" key="2">
    <source>
        <dbReference type="SAM" id="MobiDB-lite"/>
    </source>
</evidence>